<sequence>MPTKHLKGSFKKEKYMVLAGIKHNPITTLMFSILSLLSVDDLLVPHICSSFSYLHFFYLL</sequence>
<keyword evidence="2" id="KW-1185">Reference proteome</keyword>
<accession>A0ABD1MSC4</accession>
<proteinExistence type="predicted"/>
<reference evidence="1 2" key="1">
    <citation type="submission" date="2024-08" db="EMBL/GenBank/DDBJ databases">
        <title>Insights into the chromosomal genome structure of Flemingia macrophylla.</title>
        <authorList>
            <person name="Ding Y."/>
            <person name="Zhao Y."/>
            <person name="Bi W."/>
            <person name="Wu M."/>
            <person name="Zhao G."/>
            <person name="Gong Y."/>
            <person name="Li W."/>
            <person name="Zhang P."/>
        </authorList>
    </citation>
    <scope>NUCLEOTIDE SEQUENCE [LARGE SCALE GENOMIC DNA]</scope>
    <source>
        <strain evidence="1">DYQJB</strain>
        <tissue evidence="1">Leaf</tissue>
    </source>
</reference>
<dbReference type="AlphaFoldDB" id="A0ABD1MSC4"/>
<gene>
    <name evidence="1" type="ORF">Fmac_013141</name>
</gene>
<evidence type="ECO:0000313" key="1">
    <source>
        <dbReference type="EMBL" id="KAL2338695.1"/>
    </source>
</evidence>
<name>A0ABD1MSC4_9FABA</name>
<evidence type="ECO:0000313" key="2">
    <source>
        <dbReference type="Proteomes" id="UP001603857"/>
    </source>
</evidence>
<organism evidence="1 2">
    <name type="scientific">Flemingia macrophylla</name>
    <dbReference type="NCBI Taxonomy" id="520843"/>
    <lineage>
        <taxon>Eukaryota</taxon>
        <taxon>Viridiplantae</taxon>
        <taxon>Streptophyta</taxon>
        <taxon>Embryophyta</taxon>
        <taxon>Tracheophyta</taxon>
        <taxon>Spermatophyta</taxon>
        <taxon>Magnoliopsida</taxon>
        <taxon>eudicotyledons</taxon>
        <taxon>Gunneridae</taxon>
        <taxon>Pentapetalae</taxon>
        <taxon>rosids</taxon>
        <taxon>fabids</taxon>
        <taxon>Fabales</taxon>
        <taxon>Fabaceae</taxon>
        <taxon>Papilionoideae</taxon>
        <taxon>50 kb inversion clade</taxon>
        <taxon>NPAAA clade</taxon>
        <taxon>indigoferoid/millettioid clade</taxon>
        <taxon>Phaseoleae</taxon>
        <taxon>Flemingia</taxon>
    </lineage>
</organism>
<dbReference type="EMBL" id="JBGMDY010000004">
    <property type="protein sequence ID" value="KAL2338695.1"/>
    <property type="molecule type" value="Genomic_DNA"/>
</dbReference>
<protein>
    <submittedName>
        <fullName evidence="1">Uncharacterized protein</fullName>
    </submittedName>
</protein>
<comment type="caution">
    <text evidence="1">The sequence shown here is derived from an EMBL/GenBank/DDBJ whole genome shotgun (WGS) entry which is preliminary data.</text>
</comment>
<dbReference type="Proteomes" id="UP001603857">
    <property type="component" value="Unassembled WGS sequence"/>
</dbReference>